<name>A0AA43QRM4_9LECA</name>
<dbReference type="Proteomes" id="UP001161017">
    <property type="component" value="Unassembled WGS sequence"/>
</dbReference>
<protein>
    <submittedName>
        <fullName evidence="2">Uncharacterized protein</fullName>
    </submittedName>
</protein>
<dbReference type="PANTHER" id="PTHR40635:SF1">
    <property type="match status" value="1"/>
</dbReference>
<organism evidence="2 3">
    <name type="scientific">Ramalina farinacea</name>
    <dbReference type="NCBI Taxonomy" id="258253"/>
    <lineage>
        <taxon>Eukaryota</taxon>
        <taxon>Fungi</taxon>
        <taxon>Dikarya</taxon>
        <taxon>Ascomycota</taxon>
        <taxon>Pezizomycotina</taxon>
        <taxon>Lecanoromycetes</taxon>
        <taxon>OSLEUM clade</taxon>
        <taxon>Lecanoromycetidae</taxon>
        <taxon>Lecanorales</taxon>
        <taxon>Lecanorineae</taxon>
        <taxon>Ramalinaceae</taxon>
        <taxon>Ramalina</taxon>
    </lineage>
</organism>
<reference evidence="2" key="1">
    <citation type="journal article" date="2023" name="Genome Biol. Evol.">
        <title>First Whole Genome Sequence and Flow Cytometry Genome Size Data for the Lichen-Forming Fungus Ramalina farinacea (Ascomycota).</title>
        <authorList>
            <person name="Llewellyn T."/>
            <person name="Mian S."/>
            <person name="Hill R."/>
            <person name="Leitch I.J."/>
            <person name="Gaya E."/>
        </authorList>
    </citation>
    <scope>NUCLEOTIDE SEQUENCE</scope>
    <source>
        <strain evidence="2">LIQ254RAFAR</strain>
    </source>
</reference>
<proteinExistence type="predicted"/>
<dbReference type="AlphaFoldDB" id="A0AA43QRM4"/>
<evidence type="ECO:0000313" key="3">
    <source>
        <dbReference type="Proteomes" id="UP001161017"/>
    </source>
</evidence>
<feature type="compositionally biased region" description="Basic and acidic residues" evidence="1">
    <location>
        <begin position="196"/>
        <end position="211"/>
    </location>
</feature>
<evidence type="ECO:0000256" key="1">
    <source>
        <dbReference type="SAM" id="MobiDB-lite"/>
    </source>
</evidence>
<feature type="region of interest" description="Disordered" evidence="1">
    <location>
        <begin position="129"/>
        <end position="211"/>
    </location>
</feature>
<feature type="compositionally biased region" description="Acidic residues" evidence="1">
    <location>
        <begin position="129"/>
        <end position="147"/>
    </location>
</feature>
<dbReference type="PANTHER" id="PTHR40635">
    <property type="match status" value="1"/>
</dbReference>
<accession>A0AA43QRM4</accession>
<keyword evidence="3" id="KW-1185">Reference proteome</keyword>
<dbReference type="EMBL" id="JAPUFD010000013">
    <property type="protein sequence ID" value="MDI1490897.1"/>
    <property type="molecule type" value="Genomic_DNA"/>
</dbReference>
<comment type="caution">
    <text evidence="2">The sequence shown here is derived from an EMBL/GenBank/DDBJ whole genome shotgun (WGS) entry which is preliminary data.</text>
</comment>
<sequence length="273" mass="30071">MPPLRRYLRITRSSVLELRIYMDSPSDIPRWLIRPSPTTTSSSSTPLQRILTAIRPLVLPKLREENERAKGSKSKKKKGATKDMVVGDDFEVSVFLTERGAGGGGSVGHAVCVRSREMKGEGVGVVEIAEEEDEVELADIPAEEGDGVEVKMEDGTEEVPVELPDREGEGEDDDDEGDAFERDNPMTSRQRRRVAMRRDGEGEDEKKKKGSFDTTYEGFSIYGRILCLVVKRRGTGAKGGRELAGGAGQAMMEEWIGTQIRQHDDEGIEAGEG</sequence>
<gene>
    <name evidence="2" type="ORF">OHK93_002102</name>
</gene>
<feature type="compositionally biased region" description="Acidic residues" evidence="1">
    <location>
        <begin position="168"/>
        <end position="178"/>
    </location>
</feature>
<evidence type="ECO:0000313" key="2">
    <source>
        <dbReference type="EMBL" id="MDI1490897.1"/>
    </source>
</evidence>